<keyword evidence="7" id="KW-0346">Stress response</keyword>
<dbReference type="InterPro" id="IPR012933">
    <property type="entry name" value="HicA_mRNA_interferase"/>
</dbReference>
<evidence type="ECO:0000256" key="1">
    <source>
        <dbReference type="ARBA" id="ARBA00006620"/>
    </source>
</evidence>
<keyword evidence="4" id="KW-0255">Endonuclease</keyword>
<dbReference type="SUPFAM" id="SSF54786">
    <property type="entry name" value="YcfA/nrd intein domain"/>
    <property type="match status" value="1"/>
</dbReference>
<evidence type="ECO:0000256" key="3">
    <source>
        <dbReference type="ARBA" id="ARBA00022722"/>
    </source>
</evidence>
<keyword evidence="2" id="KW-1277">Toxin-antitoxin system</keyword>
<evidence type="ECO:0000256" key="2">
    <source>
        <dbReference type="ARBA" id="ARBA00022649"/>
    </source>
</evidence>
<evidence type="ECO:0000256" key="8">
    <source>
        <dbReference type="SAM" id="MobiDB-lite"/>
    </source>
</evidence>
<dbReference type="EMBL" id="BMIJ01000001">
    <property type="protein sequence ID" value="GGB82207.1"/>
    <property type="molecule type" value="Genomic_DNA"/>
</dbReference>
<comment type="caution">
    <text evidence="9">The sequence shown here is derived from an EMBL/GenBank/DDBJ whole genome shotgun (WGS) entry which is preliminary data.</text>
</comment>
<sequence length="62" mass="7385">MRRYSSNKDWNECIKRLVKLGWIYSRGRKHGRLTHPDGSRILTVSNSPSDRRSLQNFMKHVD</sequence>
<dbReference type="Gene3D" id="3.30.920.30">
    <property type="entry name" value="Hypothetical protein"/>
    <property type="match status" value="1"/>
</dbReference>
<gene>
    <name evidence="9" type="ORF">GCM10011352_05020</name>
</gene>
<keyword evidence="3" id="KW-0540">Nuclease</keyword>
<protein>
    <recommendedName>
        <fullName evidence="11">HicA-like toxin of HicAB toxin-antitoxin system</fullName>
    </recommendedName>
</protein>
<keyword evidence="6" id="KW-0694">RNA-binding</keyword>
<comment type="similarity">
    <text evidence="1">Belongs to the HicA mRNA interferase family.</text>
</comment>
<keyword evidence="5" id="KW-0378">Hydrolase</keyword>
<dbReference type="Pfam" id="PF07927">
    <property type="entry name" value="HicA_toxin"/>
    <property type="match status" value="1"/>
</dbReference>
<accession>A0ABQ1JYI9</accession>
<evidence type="ECO:0000313" key="9">
    <source>
        <dbReference type="EMBL" id="GGB82207.1"/>
    </source>
</evidence>
<name>A0ABQ1JYI9_9GAMM</name>
<evidence type="ECO:0000313" key="10">
    <source>
        <dbReference type="Proteomes" id="UP000629025"/>
    </source>
</evidence>
<evidence type="ECO:0000256" key="7">
    <source>
        <dbReference type="ARBA" id="ARBA00023016"/>
    </source>
</evidence>
<dbReference type="InterPro" id="IPR038570">
    <property type="entry name" value="HicA_sf"/>
</dbReference>
<dbReference type="Proteomes" id="UP000629025">
    <property type="component" value="Unassembled WGS sequence"/>
</dbReference>
<evidence type="ECO:0000256" key="6">
    <source>
        <dbReference type="ARBA" id="ARBA00022884"/>
    </source>
</evidence>
<evidence type="ECO:0000256" key="5">
    <source>
        <dbReference type="ARBA" id="ARBA00022801"/>
    </source>
</evidence>
<organism evidence="9 10">
    <name type="scientific">Marinobacterium zhoushanense</name>
    <dbReference type="NCBI Taxonomy" id="1679163"/>
    <lineage>
        <taxon>Bacteria</taxon>
        <taxon>Pseudomonadati</taxon>
        <taxon>Pseudomonadota</taxon>
        <taxon>Gammaproteobacteria</taxon>
        <taxon>Oceanospirillales</taxon>
        <taxon>Oceanospirillaceae</taxon>
        <taxon>Marinobacterium</taxon>
    </lineage>
</organism>
<dbReference type="RefSeq" id="WP_188745516.1">
    <property type="nucleotide sequence ID" value="NZ_BMIJ01000001.1"/>
</dbReference>
<keyword evidence="10" id="KW-1185">Reference proteome</keyword>
<feature type="region of interest" description="Disordered" evidence="8">
    <location>
        <begin position="34"/>
        <end position="62"/>
    </location>
</feature>
<proteinExistence type="inferred from homology"/>
<reference evidence="10" key="1">
    <citation type="journal article" date="2019" name="Int. J. Syst. Evol. Microbiol.">
        <title>The Global Catalogue of Microorganisms (GCM) 10K type strain sequencing project: providing services to taxonomists for standard genome sequencing and annotation.</title>
        <authorList>
            <consortium name="The Broad Institute Genomics Platform"/>
            <consortium name="The Broad Institute Genome Sequencing Center for Infectious Disease"/>
            <person name="Wu L."/>
            <person name="Ma J."/>
        </authorList>
    </citation>
    <scope>NUCLEOTIDE SEQUENCE [LARGE SCALE GENOMIC DNA]</scope>
    <source>
        <strain evidence="10">CGMCC 1.15341</strain>
    </source>
</reference>
<evidence type="ECO:0000256" key="4">
    <source>
        <dbReference type="ARBA" id="ARBA00022759"/>
    </source>
</evidence>
<evidence type="ECO:0008006" key="11">
    <source>
        <dbReference type="Google" id="ProtNLM"/>
    </source>
</evidence>
<feature type="compositionally biased region" description="Basic and acidic residues" evidence="8">
    <location>
        <begin position="49"/>
        <end position="62"/>
    </location>
</feature>